<evidence type="ECO:0000259" key="5">
    <source>
        <dbReference type="Pfam" id="PF00151"/>
    </source>
</evidence>
<dbReference type="HOGENOM" id="CLU_770143_0_0_1"/>
<dbReference type="Proteomes" id="UP000015104">
    <property type="component" value="Unassembled WGS sequence"/>
</dbReference>
<evidence type="ECO:0000256" key="2">
    <source>
        <dbReference type="ARBA" id="ARBA00010701"/>
    </source>
</evidence>
<sequence>MRYVNPSFNHAQSEDEVRPINPDVFIPCFKVKCYGDDLGCFRPLISGLIILFPPISICAEDPKIVNLTFHIANRDDPSMFIDTTSLSALKPGRSLAFYSHGCFGSYADKNALYPGFGLLRHYYQVVLSDWVRGANPYVFGRMPAIINLFLCTANCEVVGRRVANVYAYAVQRLGISPSDIVVVGHSAGSQATHFTSTWLQEKYNMKPYETIGLDVVSDPYIPSTVLPVNRMDASYVTAVHTTFNFPIPLISHLPAATVLKVGSPFPLSHTDLYVNGPYGVLILQPPCGLLPYCSHFYSINVYVGSLFGCRYKSCYFNDDRTGVASSVFGKRGALCITAPKYPLTECECESGSKTQSVEFSKVKKSHRMESVKHLNVSC</sequence>
<reference evidence="7" key="1">
    <citation type="submission" date="2011-08" db="EMBL/GenBank/DDBJ databases">
        <authorList>
            <person name="Rombauts S."/>
        </authorList>
    </citation>
    <scope>NUCLEOTIDE SEQUENCE</scope>
    <source>
        <strain evidence="7">London</strain>
    </source>
</reference>
<dbReference type="Pfam" id="PF00151">
    <property type="entry name" value="Lipase"/>
    <property type="match status" value="1"/>
</dbReference>
<dbReference type="PANTHER" id="PTHR11610">
    <property type="entry name" value="LIPASE"/>
    <property type="match status" value="1"/>
</dbReference>
<comment type="subcellular location">
    <subcellularLocation>
        <location evidence="1">Secreted</location>
    </subcellularLocation>
</comment>
<dbReference type="GO" id="GO:0016298">
    <property type="term" value="F:lipase activity"/>
    <property type="evidence" value="ECO:0007669"/>
    <property type="project" value="InterPro"/>
</dbReference>
<dbReference type="InterPro" id="IPR029058">
    <property type="entry name" value="AB_hydrolase_fold"/>
</dbReference>
<reference evidence="6" key="2">
    <citation type="submission" date="2015-06" db="UniProtKB">
        <authorList>
            <consortium name="EnsemblMetazoa"/>
        </authorList>
    </citation>
    <scope>IDENTIFICATION</scope>
</reference>
<evidence type="ECO:0000256" key="1">
    <source>
        <dbReference type="ARBA" id="ARBA00004613"/>
    </source>
</evidence>
<dbReference type="SUPFAM" id="SSF53474">
    <property type="entry name" value="alpha/beta-Hydrolases"/>
    <property type="match status" value="1"/>
</dbReference>
<dbReference type="InterPro" id="IPR013818">
    <property type="entry name" value="Lipase"/>
</dbReference>
<accession>T1K9Y8</accession>
<keyword evidence="7" id="KW-1185">Reference proteome</keyword>
<dbReference type="AlphaFoldDB" id="T1K9Y8"/>
<protein>
    <recommendedName>
        <fullName evidence="5">Lipase domain-containing protein</fullName>
    </recommendedName>
</protein>
<name>T1K9Y8_TETUR</name>
<dbReference type="GO" id="GO:0016042">
    <property type="term" value="P:lipid catabolic process"/>
    <property type="evidence" value="ECO:0007669"/>
    <property type="project" value="TreeGrafter"/>
</dbReference>
<keyword evidence="3" id="KW-0964">Secreted</keyword>
<dbReference type="InterPro" id="IPR000734">
    <property type="entry name" value="TAG_lipase"/>
</dbReference>
<evidence type="ECO:0000256" key="4">
    <source>
        <dbReference type="RuleBase" id="RU004262"/>
    </source>
</evidence>
<dbReference type="EMBL" id="CAEY01001893">
    <property type="status" value="NOT_ANNOTATED_CDS"/>
    <property type="molecule type" value="Genomic_DNA"/>
</dbReference>
<feature type="domain" description="Lipase" evidence="5">
    <location>
        <begin position="151"/>
        <end position="278"/>
    </location>
</feature>
<evidence type="ECO:0000313" key="6">
    <source>
        <dbReference type="EnsemblMetazoa" id="tetur07g06650.1"/>
    </source>
</evidence>
<organism evidence="6 7">
    <name type="scientific">Tetranychus urticae</name>
    <name type="common">Two-spotted spider mite</name>
    <dbReference type="NCBI Taxonomy" id="32264"/>
    <lineage>
        <taxon>Eukaryota</taxon>
        <taxon>Metazoa</taxon>
        <taxon>Ecdysozoa</taxon>
        <taxon>Arthropoda</taxon>
        <taxon>Chelicerata</taxon>
        <taxon>Arachnida</taxon>
        <taxon>Acari</taxon>
        <taxon>Acariformes</taxon>
        <taxon>Trombidiformes</taxon>
        <taxon>Prostigmata</taxon>
        <taxon>Eleutherengona</taxon>
        <taxon>Raphignathae</taxon>
        <taxon>Tetranychoidea</taxon>
        <taxon>Tetranychidae</taxon>
        <taxon>Tetranychus</taxon>
    </lineage>
</organism>
<dbReference type="GO" id="GO:0005615">
    <property type="term" value="C:extracellular space"/>
    <property type="evidence" value="ECO:0007669"/>
    <property type="project" value="TreeGrafter"/>
</dbReference>
<evidence type="ECO:0000313" key="7">
    <source>
        <dbReference type="Proteomes" id="UP000015104"/>
    </source>
</evidence>
<dbReference type="Gene3D" id="3.40.50.1820">
    <property type="entry name" value="alpha/beta hydrolase"/>
    <property type="match status" value="1"/>
</dbReference>
<proteinExistence type="inferred from homology"/>
<dbReference type="EnsemblMetazoa" id="tetur07g06650.1">
    <property type="protein sequence ID" value="tetur07g06650.1"/>
    <property type="gene ID" value="tetur07g06650"/>
</dbReference>
<comment type="similarity">
    <text evidence="2 4">Belongs to the AB hydrolase superfamily. Lipase family.</text>
</comment>
<evidence type="ECO:0000256" key="3">
    <source>
        <dbReference type="ARBA" id="ARBA00022525"/>
    </source>
</evidence>